<organism evidence="1 2">
    <name type="scientific">Cirrhinus molitorella</name>
    <name type="common">mud carp</name>
    <dbReference type="NCBI Taxonomy" id="172907"/>
    <lineage>
        <taxon>Eukaryota</taxon>
        <taxon>Metazoa</taxon>
        <taxon>Chordata</taxon>
        <taxon>Craniata</taxon>
        <taxon>Vertebrata</taxon>
        <taxon>Euteleostomi</taxon>
        <taxon>Actinopterygii</taxon>
        <taxon>Neopterygii</taxon>
        <taxon>Teleostei</taxon>
        <taxon>Ostariophysi</taxon>
        <taxon>Cypriniformes</taxon>
        <taxon>Cyprinidae</taxon>
        <taxon>Labeoninae</taxon>
        <taxon>Labeonini</taxon>
        <taxon>Cirrhinus</taxon>
    </lineage>
</organism>
<accession>A0ABR3LXU2</accession>
<name>A0ABR3LXU2_9TELE</name>
<dbReference type="Proteomes" id="UP001558613">
    <property type="component" value="Unassembled WGS sequence"/>
</dbReference>
<comment type="caution">
    <text evidence="1">The sequence shown here is derived from an EMBL/GenBank/DDBJ whole genome shotgun (WGS) entry which is preliminary data.</text>
</comment>
<dbReference type="EMBL" id="JAYMGO010000018">
    <property type="protein sequence ID" value="KAL1256452.1"/>
    <property type="molecule type" value="Genomic_DNA"/>
</dbReference>
<protein>
    <recommendedName>
        <fullName evidence="3">Secreted protein</fullName>
    </recommendedName>
</protein>
<evidence type="ECO:0000313" key="1">
    <source>
        <dbReference type="EMBL" id="KAL1256452.1"/>
    </source>
</evidence>
<evidence type="ECO:0008006" key="3">
    <source>
        <dbReference type="Google" id="ProtNLM"/>
    </source>
</evidence>
<keyword evidence="2" id="KW-1185">Reference proteome</keyword>
<gene>
    <name evidence="1" type="ORF">QQF64_011997</name>
</gene>
<reference evidence="1 2" key="1">
    <citation type="submission" date="2023-09" db="EMBL/GenBank/DDBJ databases">
        <authorList>
            <person name="Wang M."/>
        </authorList>
    </citation>
    <scope>NUCLEOTIDE SEQUENCE [LARGE SCALE GENOMIC DNA]</scope>
    <source>
        <strain evidence="1">GT-2023</strain>
        <tissue evidence="1">Liver</tissue>
    </source>
</reference>
<proteinExistence type="predicted"/>
<evidence type="ECO:0000313" key="2">
    <source>
        <dbReference type="Proteomes" id="UP001558613"/>
    </source>
</evidence>
<sequence length="110" mass="12319">MPQRQSKYQPALHMLVLCLPAISRHSPPSLELAPLARPQICPRDSCPLQLSSSVLCAHTRHEGQPWTPEALWPADRLTGHSRHMETPAIRAPCSVILRLFHLSAPTMCWS</sequence>